<reference evidence="2" key="1">
    <citation type="journal article" date="2019" name="Int. J. Syst. Evol. Microbiol.">
        <title>The Global Catalogue of Microorganisms (GCM) 10K type strain sequencing project: providing services to taxonomists for standard genome sequencing and annotation.</title>
        <authorList>
            <consortium name="The Broad Institute Genomics Platform"/>
            <consortium name="The Broad Institute Genome Sequencing Center for Infectious Disease"/>
            <person name="Wu L."/>
            <person name="Ma J."/>
        </authorList>
    </citation>
    <scope>NUCLEOTIDE SEQUENCE [LARGE SCALE GENOMIC DNA]</scope>
    <source>
        <strain evidence="2">CGMCC 1.12922</strain>
    </source>
</reference>
<dbReference type="EMBL" id="BMGI01000003">
    <property type="protein sequence ID" value="GGD38114.1"/>
    <property type="molecule type" value="Genomic_DNA"/>
</dbReference>
<keyword evidence="2" id="KW-1185">Reference proteome</keyword>
<accession>A0ABQ1QPZ4</accession>
<comment type="caution">
    <text evidence="1">The sequence shown here is derived from an EMBL/GenBank/DDBJ whole genome shotgun (WGS) entry which is preliminary data.</text>
</comment>
<evidence type="ECO:0000313" key="2">
    <source>
        <dbReference type="Proteomes" id="UP000617355"/>
    </source>
</evidence>
<evidence type="ECO:0000313" key="1">
    <source>
        <dbReference type="EMBL" id="GGD38114.1"/>
    </source>
</evidence>
<proteinExistence type="predicted"/>
<sequence>MTWRKPALPGLAGLRAHLRSALLVAFLVLAASLAALAEEGLQEWMPEGLELPADMEILSERSIGSSIRMFSFSTARDGEELLAEWEVALQEAGYRITQSRDDILGKSIEFSGNDLLNAKILVAAQSDSELSVIEFDATLR</sequence>
<name>A0ABQ1QPZ4_9RHOB</name>
<gene>
    <name evidence="1" type="ORF">GCM10011358_22390</name>
</gene>
<organism evidence="1 2">
    <name type="scientific">Sinisalibacter lacisalsi</name>
    <dbReference type="NCBI Taxonomy" id="1526570"/>
    <lineage>
        <taxon>Bacteria</taxon>
        <taxon>Pseudomonadati</taxon>
        <taxon>Pseudomonadota</taxon>
        <taxon>Alphaproteobacteria</taxon>
        <taxon>Rhodobacterales</taxon>
        <taxon>Roseobacteraceae</taxon>
        <taxon>Sinisalibacter</taxon>
    </lineage>
</organism>
<protein>
    <submittedName>
        <fullName evidence="1">Uncharacterized protein</fullName>
    </submittedName>
</protein>
<dbReference type="Proteomes" id="UP000617355">
    <property type="component" value="Unassembled WGS sequence"/>
</dbReference>